<keyword evidence="5 18" id="KW-0997">Cell inner membrane</keyword>
<dbReference type="GO" id="GO:0045454">
    <property type="term" value="P:cell redox homeostasis"/>
    <property type="evidence" value="ECO:0007669"/>
    <property type="project" value="TreeGrafter"/>
</dbReference>
<dbReference type="Proteomes" id="UP000244223">
    <property type="component" value="Unassembled WGS sequence"/>
</dbReference>
<feature type="transmembrane region" description="Helical" evidence="18">
    <location>
        <begin position="395"/>
        <end position="415"/>
    </location>
</feature>
<evidence type="ECO:0000259" key="19">
    <source>
        <dbReference type="PROSITE" id="PS51352"/>
    </source>
</evidence>
<dbReference type="Pfam" id="PF13899">
    <property type="entry name" value="Thioredoxin_7"/>
    <property type="match status" value="1"/>
</dbReference>
<feature type="disulfide bond" description="Redox-active" evidence="18">
    <location>
        <begin position="532"/>
        <end position="535"/>
    </location>
</feature>
<dbReference type="InterPro" id="IPR036929">
    <property type="entry name" value="DsbDN_sf"/>
</dbReference>
<evidence type="ECO:0000256" key="6">
    <source>
        <dbReference type="ARBA" id="ARBA00022692"/>
    </source>
</evidence>
<dbReference type="CDD" id="cd02953">
    <property type="entry name" value="DsbDgamma"/>
    <property type="match status" value="1"/>
</dbReference>
<keyword evidence="21" id="KW-1185">Reference proteome</keyword>
<dbReference type="GO" id="GO:0047134">
    <property type="term" value="F:protein-disulfide reductase [NAD(P)H] activity"/>
    <property type="evidence" value="ECO:0007669"/>
    <property type="project" value="UniProtKB-UniRule"/>
</dbReference>
<keyword evidence="3 18" id="KW-0813">Transport</keyword>
<protein>
    <recommendedName>
        <fullName evidence="18">Thiol:disulfide interchange protein DsbD</fullName>
        <ecNumber evidence="18">1.8.1.8</ecNumber>
    </recommendedName>
    <alternativeName>
        <fullName evidence="18">Protein-disulfide reductase</fullName>
        <shortName evidence="18">Disulfide reductase</shortName>
    </alternativeName>
</protein>
<dbReference type="Pfam" id="PF11412">
    <property type="entry name" value="DsbD_N"/>
    <property type="match status" value="1"/>
</dbReference>
<evidence type="ECO:0000256" key="4">
    <source>
        <dbReference type="ARBA" id="ARBA00022475"/>
    </source>
</evidence>
<keyword evidence="4 18" id="KW-1003">Cell membrane</keyword>
<evidence type="ECO:0000256" key="15">
    <source>
        <dbReference type="ARBA" id="ARBA00023284"/>
    </source>
</evidence>
<evidence type="ECO:0000256" key="2">
    <source>
        <dbReference type="ARBA" id="ARBA00007241"/>
    </source>
</evidence>
<dbReference type="InterPro" id="IPR035671">
    <property type="entry name" value="DsbD_gamma"/>
</dbReference>
<name>A0A2T5J1Y2_9GAMM</name>
<evidence type="ECO:0000256" key="13">
    <source>
        <dbReference type="ARBA" id="ARBA00023136"/>
    </source>
</evidence>
<evidence type="ECO:0000256" key="3">
    <source>
        <dbReference type="ARBA" id="ARBA00022448"/>
    </source>
</evidence>
<evidence type="ECO:0000256" key="7">
    <source>
        <dbReference type="ARBA" id="ARBA00022729"/>
    </source>
</evidence>
<sequence length="619" mass="66544" precursor="true">MKRFFWLMWLVIWSAVVQAAVPSFDDIPAEEEYLPVEQAFKPIISTNAGQVHVGFTIADGYYLYKKRVFVIEQGTEPAIVTGEPQFNATAQIKNDPNFGRVEIFHHAVAVDLPVYAKQRTQLGQDVAVTLSYQGCSEQGLCYPPQKIHTQLRLTQLAPTTVVNKTDVQPIRISDKVVTTAPKAPQDANGLASFLANSSLWLVLATFLVLGIGLSFTPCVLPMVPILSGIIAGQGQGLSAKRGFLLSLSYVIGMATTYAIAGMLVGYFGASANLSTWMQSPVVLSVFAAIFVLLALAMFGFYELQLPAFIQDRLTHLNQKQQGGTYVGVLLMGILSALVVSPCVSAPLAGALLYISSTGDMFLGGAALLALGLGMGTPLLLIGLGGGSLIPKAGQWMVIVKSVFGVLLLMVAIWLLSRFLAGVVTLVLWGFLLIVCGILMGALDHTQTGWPRFWKGLGVGLLVWGVLLLVGAANGQSNPLQPLQFSMSNGQANPESSEVNFRKVTTTQELNLALAEAKQQGKTALLDFYADWCIACVEMAHDTFSSPKVAQALSSVMLIQADITQNDANSQALLTHFDLFGPPSVLFFDAQGQELKTMRIMGSMGAEDFIDHLKPLAATH</sequence>
<feature type="transmembrane region" description="Helical" evidence="18">
    <location>
        <begin position="324"/>
        <end position="354"/>
    </location>
</feature>
<comment type="subcellular location">
    <subcellularLocation>
        <location evidence="1 18">Cell inner membrane</location>
        <topology evidence="1 18">Multi-pass membrane protein</topology>
    </subcellularLocation>
</comment>
<evidence type="ECO:0000256" key="17">
    <source>
        <dbReference type="ARBA" id="ARBA00047804"/>
    </source>
</evidence>
<accession>A0A2T5J1Y2</accession>
<dbReference type="PANTHER" id="PTHR32234:SF0">
    <property type="entry name" value="THIOL:DISULFIDE INTERCHANGE PROTEIN DSBD"/>
    <property type="match status" value="1"/>
</dbReference>
<keyword evidence="14 18" id="KW-1015">Disulfide bond</keyword>
<keyword evidence="9 18" id="KW-0249">Electron transport</keyword>
<keyword evidence="15 18" id="KW-0676">Redox-active center</keyword>
<dbReference type="PANTHER" id="PTHR32234">
    <property type="entry name" value="THIOL:DISULFIDE INTERCHANGE PROTEIN DSBD"/>
    <property type="match status" value="1"/>
</dbReference>
<feature type="transmembrane region" description="Helical" evidence="18">
    <location>
        <begin position="199"/>
        <end position="231"/>
    </location>
</feature>
<dbReference type="PROSITE" id="PS51352">
    <property type="entry name" value="THIOREDOXIN_2"/>
    <property type="match status" value="1"/>
</dbReference>
<evidence type="ECO:0000256" key="8">
    <source>
        <dbReference type="ARBA" id="ARBA00022748"/>
    </source>
</evidence>
<evidence type="ECO:0000256" key="9">
    <source>
        <dbReference type="ARBA" id="ARBA00022982"/>
    </source>
</evidence>
<keyword evidence="11 18" id="KW-0560">Oxidoreductase</keyword>
<reference evidence="20 21" key="1">
    <citation type="submission" date="2018-04" db="EMBL/GenBank/DDBJ databases">
        <title>Genomic Encyclopedia of Archaeal and Bacterial Type Strains, Phase II (KMG-II): from individual species to whole genera.</title>
        <authorList>
            <person name="Goeker M."/>
        </authorList>
    </citation>
    <scope>NUCLEOTIDE SEQUENCE [LARGE SCALE GENOMIC DNA]</scope>
    <source>
        <strain evidence="20 21">DSM 5822</strain>
    </source>
</reference>
<dbReference type="InterPro" id="IPR022910">
    <property type="entry name" value="Thiol_diS_interchange_DbsD"/>
</dbReference>
<dbReference type="OrthoDB" id="7629852at2"/>
<evidence type="ECO:0000256" key="16">
    <source>
        <dbReference type="ARBA" id="ARBA00047388"/>
    </source>
</evidence>
<comment type="caution">
    <text evidence="20">The sequence shown here is derived from an EMBL/GenBank/DDBJ whole genome shotgun (WGS) entry which is preliminary data.</text>
</comment>
<dbReference type="InterPro" id="IPR003834">
    <property type="entry name" value="Cyt_c_assmbl_TM_dom"/>
</dbReference>
<dbReference type="Gene3D" id="2.60.40.1250">
    <property type="entry name" value="Thiol:disulfide interchange protein DsbD, N-terminal domain"/>
    <property type="match status" value="1"/>
</dbReference>
<proteinExistence type="inferred from homology"/>
<feature type="chain" id="PRO_5031657040" description="Thiol:disulfide interchange protein DsbD" evidence="18">
    <location>
        <begin position="20"/>
        <end position="619"/>
    </location>
</feature>
<evidence type="ECO:0000313" key="20">
    <source>
        <dbReference type="EMBL" id="PTQ90450.1"/>
    </source>
</evidence>
<dbReference type="InterPro" id="IPR028250">
    <property type="entry name" value="DsbDN"/>
</dbReference>
<feature type="transmembrane region" description="Helical" evidence="18">
    <location>
        <begin position="360"/>
        <end position="383"/>
    </location>
</feature>
<comment type="caution">
    <text evidence="18">Lacks conserved residue(s) required for the propagation of feature annotation.</text>
</comment>
<feature type="disulfide bond" description="Redox-active" evidence="18">
    <location>
        <begin position="135"/>
        <end position="141"/>
    </location>
</feature>
<dbReference type="SUPFAM" id="SSF74863">
    <property type="entry name" value="Thiol:disulfide interchange protein DsbD, N-terminal domain (DsbD-alpha)"/>
    <property type="match status" value="1"/>
</dbReference>
<evidence type="ECO:0000256" key="11">
    <source>
        <dbReference type="ARBA" id="ARBA00023002"/>
    </source>
</evidence>
<feature type="transmembrane region" description="Helical" evidence="18">
    <location>
        <begin position="243"/>
        <end position="269"/>
    </location>
</feature>
<dbReference type="EMBL" id="QAON01000003">
    <property type="protein sequence ID" value="PTQ90450.1"/>
    <property type="molecule type" value="Genomic_DNA"/>
</dbReference>
<organism evidence="20 21">
    <name type="scientific">Agitococcus lubricus</name>
    <dbReference type="NCBI Taxonomy" id="1077255"/>
    <lineage>
        <taxon>Bacteria</taxon>
        <taxon>Pseudomonadati</taxon>
        <taxon>Pseudomonadota</taxon>
        <taxon>Gammaproteobacteria</taxon>
        <taxon>Moraxellales</taxon>
        <taxon>Moraxellaceae</taxon>
        <taxon>Agitococcus</taxon>
    </lineage>
</organism>
<dbReference type="Pfam" id="PF02683">
    <property type="entry name" value="DsbD_TM"/>
    <property type="match status" value="1"/>
</dbReference>
<comment type="function">
    <text evidence="18">Required to facilitate the formation of correct disulfide bonds in some periplasmic proteins and for the assembly of the periplasmic c-type cytochromes. Acts by transferring electrons from cytoplasmic thioredoxin to the periplasm. This transfer involves a cascade of disulfide bond formation and reduction steps.</text>
</comment>
<evidence type="ECO:0000256" key="12">
    <source>
        <dbReference type="ARBA" id="ARBA00023027"/>
    </source>
</evidence>
<feature type="signal peptide" evidence="18">
    <location>
        <begin position="1"/>
        <end position="19"/>
    </location>
</feature>
<keyword evidence="7 18" id="KW-0732">Signal</keyword>
<keyword evidence="12 18" id="KW-0520">NAD</keyword>
<feature type="domain" description="Thioredoxin" evidence="19">
    <location>
        <begin position="471"/>
        <end position="617"/>
    </location>
</feature>
<keyword evidence="6 18" id="KW-0812">Transmembrane</keyword>
<dbReference type="GO" id="GO:0005886">
    <property type="term" value="C:plasma membrane"/>
    <property type="evidence" value="ECO:0007669"/>
    <property type="project" value="UniProtKB-SubCell"/>
</dbReference>
<keyword evidence="8 18" id="KW-0201">Cytochrome c-type biogenesis</keyword>
<comment type="similarity">
    <text evidence="2 18">Belongs to the thioredoxin family. DsbD subfamily.</text>
</comment>
<evidence type="ECO:0000313" key="21">
    <source>
        <dbReference type="Proteomes" id="UP000244223"/>
    </source>
</evidence>
<comment type="catalytic activity">
    <reaction evidence="16 18">
        <text>[protein]-dithiol + NAD(+) = [protein]-disulfide + NADH + H(+)</text>
        <dbReference type="Rhea" id="RHEA:18749"/>
        <dbReference type="Rhea" id="RHEA-COMP:10593"/>
        <dbReference type="Rhea" id="RHEA-COMP:10594"/>
        <dbReference type="ChEBI" id="CHEBI:15378"/>
        <dbReference type="ChEBI" id="CHEBI:29950"/>
        <dbReference type="ChEBI" id="CHEBI:50058"/>
        <dbReference type="ChEBI" id="CHEBI:57540"/>
        <dbReference type="ChEBI" id="CHEBI:57945"/>
        <dbReference type="EC" id="1.8.1.8"/>
    </reaction>
</comment>
<keyword evidence="13 18" id="KW-0472">Membrane</keyword>
<evidence type="ECO:0000256" key="14">
    <source>
        <dbReference type="ARBA" id="ARBA00023157"/>
    </source>
</evidence>
<comment type="catalytic activity">
    <reaction evidence="17 18">
        <text>[protein]-dithiol + NADP(+) = [protein]-disulfide + NADPH + H(+)</text>
        <dbReference type="Rhea" id="RHEA:18753"/>
        <dbReference type="Rhea" id="RHEA-COMP:10593"/>
        <dbReference type="Rhea" id="RHEA-COMP:10594"/>
        <dbReference type="ChEBI" id="CHEBI:15378"/>
        <dbReference type="ChEBI" id="CHEBI:29950"/>
        <dbReference type="ChEBI" id="CHEBI:50058"/>
        <dbReference type="ChEBI" id="CHEBI:57783"/>
        <dbReference type="ChEBI" id="CHEBI:58349"/>
        <dbReference type="EC" id="1.8.1.8"/>
    </reaction>
</comment>
<feature type="transmembrane region" description="Helical" evidence="18">
    <location>
        <begin position="452"/>
        <end position="472"/>
    </location>
</feature>
<keyword evidence="10 18" id="KW-1133">Transmembrane helix</keyword>
<dbReference type="Gene3D" id="3.40.30.10">
    <property type="entry name" value="Glutaredoxin"/>
    <property type="match status" value="1"/>
</dbReference>
<evidence type="ECO:0000256" key="1">
    <source>
        <dbReference type="ARBA" id="ARBA00004429"/>
    </source>
</evidence>
<dbReference type="SUPFAM" id="SSF52833">
    <property type="entry name" value="Thioredoxin-like"/>
    <property type="match status" value="1"/>
</dbReference>
<feature type="transmembrane region" description="Helical" evidence="18">
    <location>
        <begin position="421"/>
        <end position="440"/>
    </location>
</feature>
<dbReference type="NCBIfam" id="NF001419">
    <property type="entry name" value="PRK00293.1"/>
    <property type="match status" value="1"/>
</dbReference>
<dbReference type="InterPro" id="IPR013766">
    <property type="entry name" value="Thioredoxin_domain"/>
</dbReference>
<dbReference type="InterPro" id="IPR036249">
    <property type="entry name" value="Thioredoxin-like_sf"/>
</dbReference>
<dbReference type="GO" id="GO:0017004">
    <property type="term" value="P:cytochrome complex assembly"/>
    <property type="evidence" value="ECO:0007669"/>
    <property type="project" value="UniProtKB-UniRule"/>
</dbReference>
<dbReference type="HAMAP" id="MF_00399">
    <property type="entry name" value="DbsD"/>
    <property type="match status" value="1"/>
</dbReference>
<gene>
    <name evidence="18" type="primary">dsbD</name>
    <name evidence="20" type="ORF">C8N29_103203</name>
</gene>
<dbReference type="AlphaFoldDB" id="A0A2T5J1Y2"/>
<dbReference type="EC" id="1.8.1.8" evidence="18"/>
<evidence type="ECO:0000256" key="10">
    <source>
        <dbReference type="ARBA" id="ARBA00022989"/>
    </source>
</evidence>
<feature type="transmembrane region" description="Helical" evidence="18">
    <location>
        <begin position="281"/>
        <end position="303"/>
    </location>
</feature>
<evidence type="ECO:0000256" key="5">
    <source>
        <dbReference type="ARBA" id="ARBA00022519"/>
    </source>
</evidence>
<evidence type="ECO:0000256" key="18">
    <source>
        <dbReference type="HAMAP-Rule" id="MF_00399"/>
    </source>
</evidence>
<dbReference type="GO" id="GO:0009055">
    <property type="term" value="F:electron transfer activity"/>
    <property type="evidence" value="ECO:0007669"/>
    <property type="project" value="UniProtKB-UniRule"/>
</dbReference>
<dbReference type="RefSeq" id="WP_107864889.1">
    <property type="nucleotide sequence ID" value="NZ_QAON01000003.1"/>
</dbReference>